<feature type="transmembrane region" description="Helical" evidence="5">
    <location>
        <begin position="261"/>
        <end position="281"/>
    </location>
</feature>
<dbReference type="Gene3D" id="1.20.1740.10">
    <property type="entry name" value="Amino acid/polyamine transporter I"/>
    <property type="match status" value="1"/>
</dbReference>
<reference evidence="6" key="1">
    <citation type="submission" date="2023-11" db="EMBL/GenBank/DDBJ databases">
        <title>Genome assemblies of two species of porcelain crab, Petrolisthes cinctipes and Petrolisthes manimaculis (Anomura: Porcellanidae).</title>
        <authorList>
            <person name="Angst P."/>
        </authorList>
    </citation>
    <scope>NUCLEOTIDE SEQUENCE</scope>
    <source>
        <strain evidence="6">PB745_02</strain>
        <tissue evidence="6">Gill</tissue>
    </source>
</reference>
<accession>A0AAE1UI00</accession>
<dbReference type="InterPro" id="IPR050598">
    <property type="entry name" value="AminoAcid_Transporter"/>
</dbReference>
<dbReference type="Pfam" id="PF13520">
    <property type="entry name" value="AA_permease_2"/>
    <property type="match status" value="1"/>
</dbReference>
<dbReference type="GO" id="GO:0016020">
    <property type="term" value="C:membrane"/>
    <property type="evidence" value="ECO:0007669"/>
    <property type="project" value="UniProtKB-SubCell"/>
</dbReference>
<organism evidence="6 7">
    <name type="scientific">Petrolisthes manimaculis</name>
    <dbReference type="NCBI Taxonomy" id="1843537"/>
    <lineage>
        <taxon>Eukaryota</taxon>
        <taxon>Metazoa</taxon>
        <taxon>Ecdysozoa</taxon>
        <taxon>Arthropoda</taxon>
        <taxon>Crustacea</taxon>
        <taxon>Multicrustacea</taxon>
        <taxon>Malacostraca</taxon>
        <taxon>Eumalacostraca</taxon>
        <taxon>Eucarida</taxon>
        <taxon>Decapoda</taxon>
        <taxon>Pleocyemata</taxon>
        <taxon>Anomura</taxon>
        <taxon>Galatheoidea</taxon>
        <taxon>Porcellanidae</taxon>
        <taxon>Petrolisthes</taxon>
    </lineage>
</organism>
<feature type="transmembrane region" description="Helical" evidence="5">
    <location>
        <begin position="6"/>
        <end position="27"/>
    </location>
</feature>
<evidence type="ECO:0000256" key="2">
    <source>
        <dbReference type="ARBA" id="ARBA00022692"/>
    </source>
</evidence>
<comment type="subcellular location">
    <subcellularLocation>
        <location evidence="1">Membrane</location>
        <topology evidence="1">Multi-pass membrane protein</topology>
    </subcellularLocation>
</comment>
<feature type="transmembrane region" description="Helical" evidence="5">
    <location>
        <begin position="131"/>
        <end position="155"/>
    </location>
</feature>
<protein>
    <recommendedName>
        <fullName evidence="8">Large neutral amino acids transporter small subunit 1</fullName>
    </recommendedName>
</protein>
<sequence length="322" mass="35115">MRIQTLFTAAKLLSLAVIIFSGLLYVARGHTETLECMWEGEHSTGGVALALYSGLFAYGGWNYLNFVTEELKDPYTNLPRAIWIALPLVTLVYVLVNVSYLAVLTPSQVLASSAVAVSFASRVLGPLKYSIPVFVALSTFGSLNGILFTSGRLFLAGAREGHLPPCLSFIHVTKRTPIPALLVTATLSLMLLGADIFSLINCLSFVLWLSIGAAVGALLWLRRTRPDLPRPIRVHTAVPVVFILGCVYLVVVPMITEPYSTGMGVLLTLSGFPVYAFGVGWKNKPKWINTIHEVSTYSIQRVLMVVAPEQQLHEPLLSQPST</sequence>
<evidence type="ECO:0000256" key="3">
    <source>
        <dbReference type="ARBA" id="ARBA00022989"/>
    </source>
</evidence>
<dbReference type="GO" id="GO:0015179">
    <property type="term" value="F:L-amino acid transmembrane transporter activity"/>
    <property type="evidence" value="ECO:0007669"/>
    <property type="project" value="TreeGrafter"/>
</dbReference>
<dbReference type="Proteomes" id="UP001292094">
    <property type="component" value="Unassembled WGS sequence"/>
</dbReference>
<evidence type="ECO:0008006" key="8">
    <source>
        <dbReference type="Google" id="ProtNLM"/>
    </source>
</evidence>
<feature type="transmembrane region" description="Helical" evidence="5">
    <location>
        <begin position="234"/>
        <end position="255"/>
    </location>
</feature>
<evidence type="ECO:0000256" key="5">
    <source>
        <dbReference type="SAM" id="Phobius"/>
    </source>
</evidence>
<comment type="caution">
    <text evidence="6">The sequence shown here is derived from an EMBL/GenBank/DDBJ whole genome shotgun (WGS) entry which is preliminary data.</text>
</comment>
<feature type="transmembrane region" description="Helical" evidence="5">
    <location>
        <begin position="43"/>
        <end position="61"/>
    </location>
</feature>
<name>A0AAE1UI00_9EUCA</name>
<dbReference type="PANTHER" id="PTHR11785:SF528">
    <property type="entry name" value="AMINO ACID TRANSPORTER PROTEIN JHI-21"/>
    <property type="match status" value="1"/>
</dbReference>
<dbReference type="PANTHER" id="PTHR11785">
    <property type="entry name" value="AMINO ACID TRANSPORTER"/>
    <property type="match status" value="1"/>
</dbReference>
<feature type="transmembrane region" description="Helical" evidence="5">
    <location>
        <begin position="176"/>
        <end position="197"/>
    </location>
</feature>
<evidence type="ECO:0000313" key="7">
    <source>
        <dbReference type="Proteomes" id="UP001292094"/>
    </source>
</evidence>
<gene>
    <name evidence="6" type="ORF">Pmani_008172</name>
</gene>
<proteinExistence type="predicted"/>
<evidence type="ECO:0000256" key="4">
    <source>
        <dbReference type="ARBA" id="ARBA00023136"/>
    </source>
</evidence>
<evidence type="ECO:0000313" key="6">
    <source>
        <dbReference type="EMBL" id="KAK4321006.1"/>
    </source>
</evidence>
<keyword evidence="7" id="KW-1185">Reference proteome</keyword>
<keyword evidence="4 5" id="KW-0472">Membrane</keyword>
<dbReference type="InterPro" id="IPR002293">
    <property type="entry name" value="AA/rel_permease1"/>
</dbReference>
<dbReference type="AlphaFoldDB" id="A0AAE1UI00"/>
<evidence type="ECO:0000256" key="1">
    <source>
        <dbReference type="ARBA" id="ARBA00004141"/>
    </source>
</evidence>
<keyword evidence="2 5" id="KW-0812">Transmembrane</keyword>
<feature type="transmembrane region" description="Helical" evidence="5">
    <location>
        <begin position="203"/>
        <end position="222"/>
    </location>
</feature>
<dbReference type="EMBL" id="JAWZYT010000626">
    <property type="protein sequence ID" value="KAK4321006.1"/>
    <property type="molecule type" value="Genomic_DNA"/>
</dbReference>
<dbReference type="FunFam" id="1.20.1740.10:FF:000095">
    <property type="entry name" value="B(0,+)-type amino acid transporter 1-like"/>
    <property type="match status" value="1"/>
</dbReference>
<keyword evidence="3 5" id="KW-1133">Transmembrane helix</keyword>
<feature type="transmembrane region" description="Helical" evidence="5">
    <location>
        <begin position="81"/>
        <end position="102"/>
    </location>
</feature>